<dbReference type="PROSITE" id="PS50111">
    <property type="entry name" value="CHEMOTAXIS_TRANSDUC_2"/>
    <property type="match status" value="1"/>
</dbReference>
<evidence type="ECO:0000256" key="12">
    <source>
        <dbReference type="SAM" id="Phobius"/>
    </source>
</evidence>
<feature type="transmembrane region" description="Helical" evidence="12">
    <location>
        <begin position="21"/>
        <end position="42"/>
    </location>
</feature>
<keyword evidence="4 12" id="KW-0812">Transmembrane</keyword>
<evidence type="ECO:0000256" key="9">
    <source>
        <dbReference type="PROSITE-ProRule" id="PRU00284"/>
    </source>
</evidence>
<dbReference type="RefSeq" id="WP_021875437.1">
    <property type="nucleotide sequence ID" value="NZ_CP018624.1"/>
</dbReference>
<dbReference type="CDD" id="cd12914">
    <property type="entry name" value="PDC1_DGC_like"/>
    <property type="match status" value="1"/>
</dbReference>
<dbReference type="Gene3D" id="6.10.340.10">
    <property type="match status" value="1"/>
</dbReference>
<evidence type="ECO:0000259" key="14">
    <source>
        <dbReference type="PROSITE" id="PS50885"/>
    </source>
</evidence>
<comment type="similarity">
    <text evidence="8">Belongs to the methyl-accepting chemotaxis (MCP) protein family.</text>
</comment>
<feature type="transmembrane region" description="Helical" evidence="12">
    <location>
        <begin position="294"/>
        <end position="315"/>
    </location>
</feature>
<organism evidence="15 16">
    <name type="scientific">Clostridium chauvoei</name>
    <dbReference type="NCBI Taxonomy" id="46867"/>
    <lineage>
        <taxon>Bacteria</taxon>
        <taxon>Bacillati</taxon>
        <taxon>Bacillota</taxon>
        <taxon>Clostridia</taxon>
        <taxon>Eubacteriales</taxon>
        <taxon>Clostridiaceae</taxon>
        <taxon>Clostridium</taxon>
    </lineage>
</organism>
<name>A0ABD4RJ52_9CLOT</name>
<evidence type="ECO:0000256" key="5">
    <source>
        <dbReference type="ARBA" id="ARBA00022989"/>
    </source>
</evidence>
<evidence type="ECO:0000256" key="11">
    <source>
        <dbReference type="SAM" id="MobiDB-lite"/>
    </source>
</evidence>
<evidence type="ECO:0000259" key="13">
    <source>
        <dbReference type="PROSITE" id="PS50111"/>
    </source>
</evidence>
<keyword evidence="2" id="KW-1003">Cell membrane</keyword>
<dbReference type="Pfam" id="PF00015">
    <property type="entry name" value="MCPsignal"/>
    <property type="match status" value="1"/>
</dbReference>
<dbReference type="GO" id="GO:0007165">
    <property type="term" value="P:signal transduction"/>
    <property type="evidence" value="ECO:0007669"/>
    <property type="project" value="UniProtKB-KW"/>
</dbReference>
<evidence type="ECO:0000256" key="6">
    <source>
        <dbReference type="ARBA" id="ARBA00023136"/>
    </source>
</evidence>
<dbReference type="Gene3D" id="1.10.287.950">
    <property type="entry name" value="Methyl-accepting chemotaxis protein"/>
    <property type="match status" value="1"/>
</dbReference>
<dbReference type="GO" id="GO:0006935">
    <property type="term" value="P:chemotaxis"/>
    <property type="evidence" value="ECO:0007669"/>
    <property type="project" value="UniProtKB-KW"/>
</dbReference>
<dbReference type="AlphaFoldDB" id="A0ABD4RJ52"/>
<dbReference type="InterPro" id="IPR029151">
    <property type="entry name" value="Sensor-like_sf"/>
</dbReference>
<dbReference type="InterPro" id="IPR003660">
    <property type="entry name" value="HAMP_dom"/>
</dbReference>
<dbReference type="PROSITE" id="PS50885">
    <property type="entry name" value="HAMP"/>
    <property type="match status" value="1"/>
</dbReference>
<evidence type="ECO:0000256" key="1">
    <source>
        <dbReference type="ARBA" id="ARBA00004651"/>
    </source>
</evidence>
<evidence type="ECO:0000313" key="15">
    <source>
        <dbReference type="EMBL" id="MBX7291240.1"/>
    </source>
</evidence>
<dbReference type="Pfam" id="PF02743">
    <property type="entry name" value="dCache_1"/>
    <property type="match status" value="1"/>
</dbReference>
<dbReference type="GO" id="GO:0005886">
    <property type="term" value="C:plasma membrane"/>
    <property type="evidence" value="ECO:0007669"/>
    <property type="project" value="UniProtKB-SubCell"/>
</dbReference>
<dbReference type="SUPFAM" id="SSF58104">
    <property type="entry name" value="Methyl-accepting chemotaxis protein (MCP) signaling domain"/>
    <property type="match status" value="1"/>
</dbReference>
<reference evidence="15 16" key="1">
    <citation type="submission" date="2021-08" db="EMBL/GenBank/DDBJ databases">
        <title>Genome sequence analysis of Clostridium chauvoei strains of European origin and evaluation of typing options for outbreak investigations.</title>
        <authorList>
            <person name="Abdel-Glil M."/>
            <person name="Thomas P."/>
            <person name="Seyboldt C."/>
        </authorList>
    </citation>
    <scope>NUCLEOTIDE SEQUENCE [LARGE SCALE GENOMIC DNA]</scope>
    <source>
        <strain evidence="15 16">S0260-09</strain>
    </source>
</reference>
<evidence type="ECO:0000256" key="8">
    <source>
        <dbReference type="ARBA" id="ARBA00029447"/>
    </source>
</evidence>
<evidence type="ECO:0000313" key="16">
    <source>
        <dbReference type="Proteomes" id="UP000775179"/>
    </source>
</evidence>
<feature type="region of interest" description="Disordered" evidence="11">
    <location>
        <begin position="657"/>
        <end position="677"/>
    </location>
</feature>
<evidence type="ECO:0000256" key="7">
    <source>
        <dbReference type="ARBA" id="ARBA00023224"/>
    </source>
</evidence>
<dbReference type="Gene3D" id="3.30.450.20">
    <property type="entry name" value="PAS domain"/>
    <property type="match status" value="1"/>
</dbReference>
<feature type="domain" description="Methyl-accepting transducer" evidence="13">
    <location>
        <begin position="390"/>
        <end position="647"/>
    </location>
</feature>
<feature type="coiled-coil region" evidence="10">
    <location>
        <begin position="447"/>
        <end position="474"/>
    </location>
</feature>
<proteinExistence type="inferred from homology"/>
<evidence type="ECO:0000256" key="10">
    <source>
        <dbReference type="SAM" id="Coils"/>
    </source>
</evidence>
<keyword evidence="6 12" id="KW-0472">Membrane</keyword>
<dbReference type="InterPro" id="IPR033479">
    <property type="entry name" value="dCache_1"/>
</dbReference>
<protein>
    <submittedName>
        <fullName evidence="15">Methyl-accepting chemotaxis protein</fullName>
    </submittedName>
</protein>
<feature type="compositionally biased region" description="Basic and acidic residues" evidence="11">
    <location>
        <begin position="662"/>
        <end position="677"/>
    </location>
</feature>
<dbReference type="InterPro" id="IPR004089">
    <property type="entry name" value="MCPsignal_dom"/>
</dbReference>
<dbReference type="EMBL" id="JAIFTX010000020">
    <property type="protein sequence ID" value="MBX7291240.1"/>
    <property type="molecule type" value="Genomic_DNA"/>
</dbReference>
<keyword evidence="7 9" id="KW-0807">Transducer</keyword>
<keyword evidence="3" id="KW-0145">Chemotaxis</keyword>
<dbReference type="PANTHER" id="PTHR32089:SF112">
    <property type="entry name" value="LYSOZYME-LIKE PROTEIN-RELATED"/>
    <property type="match status" value="1"/>
</dbReference>
<keyword evidence="10" id="KW-0175">Coiled coil</keyword>
<dbReference type="SUPFAM" id="SSF103190">
    <property type="entry name" value="Sensory domain-like"/>
    <property type="match status" value="1"/>
</dbReference>
<dbReference type="GeneID" id="66301444"/>
<gene>
    <name evidence="15" type="ORF">K4H94_09450</name>
</gene>
<dbReference type="Proteomes" id="UP000775179">
    <property type="component" value="Unassembled WGS sequence"/>
</dbReference>
<evidence type="ECO:0000256" key="3">
    <source>
        <dbReference type="ARBA" id="ARBA00022500"/>
    </source>
</evidence>
<comment type="caution">
    <text evidence="15">The sequence shown here is derived from an EMBL/GenBank/DDBJ whole genome shotgun (WGS) entry which is preliminary data.</text>
</comment>
<dbReference type="SMART" id="SM00283">
    <property type="entry name" value="MA"/>
    <property type="match status" value="1"/>
</dbReference>
<dbReference type="PANTHER" id="PTHR32089">
    <property type="entry name" value="METHYL-ACCEPTING CHEMOTAXIS PROTEIN MCPB"/>
    <property type="match status" value="1"/>
</dbReference>
<dbReference type="KEGG" id="cchv:BTM20_06165"/>
<evidence type="ECO:0000256" key="4">
    <source>
        <dbReference type="ARBA" id="ARBA00022692"/>
    </source>
</evidence>
<accession>A0ABD4RJ52</accession>
<evidence type="ECO:0000256" key="2">
    <source>
        <dbReference type="ARBA" id="ARBA00022475"/>
    </source>
</evidence>
<keyword evidence="5 12" id="KW-1133">Transmembrane helix</keyword>
<sequence>MTLKNLKTQKKKQITLKSKMITTLVPLMALIILLLGFSSYFLAKNSLLKNTEGFLISSAKLASIDVSDVIAERSNTLLALASNPILKEKSDFNSKKTFLKEAVKINKYKNIGIADTTGNIEYTSGTKGNIFEREYFKNALSGNIALGAPHFGKVSGDFLYEMASPITNSNGQVIGVLVAIRDGFELCDIISNINIMGDGGAYILDNQGTFIAEKDKSIVEKQINALEVSKAGSNIDTLQDIHKKMIAKETGISTYSNKGHKNYISYTSIKGTDWSLAVYVSYDIVLKEFSKIKILISLISIICLIVLTLLINYIANKISNPIVKVNTALNSFANGDFTNTIDINSINCKTELETMSISLIKANESLVNSFNSIKTTTNSIDNKSEVLKNISNELINLISGVSQAISDVANGTSTQAMDLTNITSSLCDFSESLEKLTKEVLIITSMNDIIKKKAENSTDELSNLTENLSKFNSNFNNFNSRLESNTLEIKKINEMTDLIRNISDQTNLLALNAAIEAARAGEAGKGFSVVADEIRKLAELSNQSTENIYSVVNNIIVNTEDLVSNSLNMKKDVESQDVVVNNTIKSFNEILLSINDIIPKISFMSENLNSINTNKDTILQKINNLSAISEEISATTEEIAASAEELNASAVVVGNSSEELNELTRKTKSEMDNFKTE</sequence>
<comment type="subcellular location">
    <subcellularLocation>
        <location evidence="1">Cell membrane</location>
        <topology evidence="1">Multi-pass membrane protein</topology>
    </subcellularLocation>
</comment>
<feature type="domain" description="HAMP" evidence="14">
    <location>
        <begin position="316"/>
        <end position="371"/>
    </location>
</feature>
<dbReference type="CDD" id="cd12912">
    <property type="entry name" value="PDC2_MCP_like"/>
    <property type="match status" value="1"/>
</dbReference>